<sequence length="127" mass="12134">MFANSSAGGKNMATSVNMTPPAGAPVAYQNEAQRAGAVPNVPNVILGGGPAHNAATVVPSSSGDAGGAMGGVASGTVAGTSRNPQGSGKVILSGSPVTRMTDPTLQNTGNASGAGTSPSQMKVLVLS</sequence>
<dbReference type="Proteomes" id="UP000064029">
    <property type="component" value="Unassembled WGS sequence"/>
</dbReference>
<proteinExistence type="predicted"/>
<feature type="compositionally biased region" description="Gly residues" evidence="1">
    <location>
        <begin position="64"/>
        <end position="73"/>
    </location>
</feature>
<feature type="compositionally biased region" description="Polar residues" evidence="1">
    <location>
        <begin position="95"/>
        <end position="120"/>
    </location>
</feature>
<dbReference type="RefSeq" id="WP_059751728.1">
    <property type="nucleotide sequence ID" value="NZ_LOXM01000119.1"/>
</dbReference>
<evidence type="ECO:0000256" key="1">
    <source>
        <dbReference type="SAM" id="MobiDB-lite"/>
    </source>
</evidence>
<evidence type="ECO:0000313" key="3">
    <source>
        <dbReference type="Proteomes" id="UP000064029"/>
    </source>
</evidence>
<dbReference type="OrthoDB" id="5513456at2"/>
<evidence type="ECO:0000313" key="2">
    <source>
        <dbReference type="EMBL" id="KVG67792.1"/>
    </source>
</evidence>
<feature type="region of interest" description="Disordered" evidence="1">
    <location>
        <begin position="47"/>
        <end position="127"/>
    </location>
</feature>
<dbReference type="Pfam" id="PF13665">
    <property type="entry name" value="Tox-PAAR-like"/>
    <property type="match status" value="1"/>
</dbReference>
<dbReference type="AlphaFoldDB" id="A0A103RHD2"/>
<feature type="region of interest" description="Disordered" evidence="1">
    <location>
        <begin position="1"/>
        <end position="24"/>
    </location>
</feature>
<name>A0A103RHD2_9BURK</name>
<feature type="compositionally biased region" description="Polar residues" evidence="1">
    <location>
        <begin position="1"/>
        <end position="18"/>
    </location>
</feature>
<comment type="caution">
    <text evidence="2">The sequence shown here is derived from an EMBL/GenBank/DDBJ whole genome shotgun (WGS) entry which is preliminary data.</text>
</comment>
<protein>
    <submittedName>
        <fullName evidence="2">Type VI secretion protein</fullName>
    </submittedName>
</protein>
<dbReference type="EMBL" id="LOXM01000119">
    <property type="protein sequence ID" value="KVG67792.1"/>
    <property type="molecule type" value="Genomic_DNA"/>
</dbReference>
<gene>
    <name evidence="2" type="ORF">WJ33_24785</name>
</gene>
<organism evidence="2 3">
    <name type="scientific">Burkholderia ubonensis</name>
    <dbReference type="NCBI Taxonomy" id="101571"/>
    <lineage>
        <taxon>Bacteria</taxon>
        <taxon>Pseudomonadati</taxon>
        <taxon>Pseudomonadota</taxon>
        <taxon>Betaproteobacteria</taxon>
        <taxon>Burkholderiales</taxon>
        <taxon>Burkholderiaceae</taxon>
        <taxon>Burkholderia</taxon>
        <taxon>Burkholderia cepacia complex</taxon>
    </lineage>
</organism>
<accession>A0A103RHD2</accession>
<reference evidence="2 3" key="1">
    <citation type="submission" date="2015-11" db="EMBL/GenBank/DDBJ databases">
        <title>Expanding the genomic diversity of Burkholderia species for the development of highly accurate diagnostics.</title>
        <authorList>
            <person name="Sahl J."/>
            <person name="Keim P."/>
            <person name="Wagner D."/>
        </authorList>
    </citation>
    <scope>NUCLEOTIDE SEQUENCE [LARGE SCALE GENOMIC DNA]</scope>
    <source>
        <strain evidence="2 3">MSMB2036</strain>
    </source>
</reference>